<evidence type="ECO:0000256" key="2">
    <source>
        <dbReference type="ARBA" id="ARBA00022705"/>
    </source>
</evidence>
<dbReference type="InterPro" id="IPR002298">
    <property type="entry name" value="DNA_polymerase_A"/>
</dbReference>
<accession>A0A5D0R4G2</accession>
<gene>
    <name evidence="5" type="ORF">ES675_04895</name>
</gene>
<dbReference type="SUPFAM" id="SSF56672">
    <property type="entry name" value="DNA/RNA polymerases"/>
    <property type="match status" value="1"/>
</dbReference>
<keyword evidence="2" id="KW-0235">DNA replication</keyword>
<dbReference type="GO" id="GO:0003887">
    <property type="term" value="F:DNA-directed DNA polymerase activity"/>
    <property type="evidence" value="ECO:0007669"/>
    <property type="project" value="UniProtKB-EC"/>
</dbReference>
<dbReference type="PANTHER" id="PTHR10133:SF27">
    <property type="entry name" value="DNA POLYMERASE NU"/>
    <property type="match status" value="1"/>
</dbReference>
<dbReference type="GO" id="GO:0003677">
    <property type="term" value="F:DNA binding"/>
    <property type="evidence" value="ECO:0007669"/>
    <property type="project" value="InterPro"/>
</dbReference>
<evidence type="ECO:0000256" key="1">
    <source>
        <dbReference type="ARBA" id="ARBA00012417"/>
    </source>
</evidence>
<comment type="catalytic activity">
    <reaction evidence="3">
        <text>DNA(n) + a 2'-deoxyribonucleoside 5'-triphosphate = DNA(n+1) + diphosphate</text>
        <dbReference type="Rhea" id="RHEA:22508"/>
        <dbReference type="Rhea" id="RHEA-COMP:17339"/>
        <dbReference type="Rhea" id="RHEA-COMP:17340"/>
        <dbReference type="ChEBI" id="CHEBI:33019"/>
        <dbReference type="ChEBI" id="CHEBI:61560"/>
        <dbReference type="ChEBI" id="CHEBI:173112"/>
        <dbReference type="EC" id="2.7.7.7"/>
    </reaction>
</comment>
<dbReference type="Proteomes" id="UP000324358">
    <property type="component" value="Unassembled WGS sequence"/>
</dbReference>
<dbReference type="PANTHER" id="PTHR10133">
    <property type="entry name" value="DNA POLYMERASE I"/>
    <property type="match status" value="1"/>
</dbReference>
<comment type="caution">
    <text evidence="5">The sequence shown here is derived from an EMBL/GenBank/DDBJ whole genome shotgun (WGS) entry which is preliminary data.</text>
</comment>
<sequence>MLLQVHDELVFDVYKPELEVIKTLVKTEMESAFTLIVPLDVDLDTGDNWLEAH</sequence>
<dbReference type="GO" id="GO:0006261">
    <property type="term" value="P:DNA-templated DNA replication"/>
    <property type="evidence" value="ECO:0007669"/>
    <property type="project" value="InterPro"/>
</dbReference>
<dbReference type="InterPro" id="IPR043502">
    <property type="entry name" value="DNA/RNA_pol_sf"/>
</dbReference>
<evidence type="ECO:0000313" key="6">
    <source>
        <dbReference type="Proteomes" id="UP000324358"/>
    </source>
</evidence>
<protein>
    <recommendedName>
        <fullName evidence="1">DNA-directed DNA polymerase</fullName>
        <ecNumber evidence="1">2.7.7.7</ecNumber>
    </recommendedName>
</protein>
<reference evidence="5 6" key="1">
    <citation type="submission" date="2019-08" db="EMBL/GenBank/DDBJ databases">
        <title>Genomes of Antarctic Bizionia species.</title>
        <authorList>
            <person name="Bowman J.P."/>
        </authorList>
    </citation>
    <scope>NUCLEOTIDE SEQUENCE [LARGE SCALE GENOMIC DNA]</scope>
    <source>
        <strain evidence="5 6">APA-1</strain>
    </source>
</reference>
<dbReference type="AlphaFoldDB" id="A0A5D0R4G2"/>
<dbReference type="Pfam" id="PF00476">
    <property type="entry name" value="DNA_pol_A"/>
    <property type="match status" value="1"/>
</dbReference>
<dbReference type="OrthoDB" id="9806424at2"/>
<name>A0A5D0R4G2_9FLAO</name>
<dbReference type="InterPro" id="IPR001098">
    <property type="entry name" value="DNA-dir_DNA_pol_A_palm_dom"/>
</dbReference>
<feature type="domain" description="DNA-directed DNA polymerase family A palm" evidence="4">
    <location>
        <begin position="1"/>
        <end position="51"/>
    </location>
</feature>
<proteinExistence type="predicted"/>
<organism evidence="5 6">
    <name type="scientific">Bizionia algoritergicola</name>
    <dbReference type="NCBI Taxonomy" id="291187"/>
    <lineage>
        <taxon>Bacteria</taxon>
        <taxon>Pseudomonadati</taxon>
        <taxon>Bacteroidota</taxon>
        <taxon>Flavobacteriia</taxon>
        <taxon>Flavobacteriales</taxon>
        <taxon>Flavobacteriaceae</taxon>
        <taxon>Bizionia</taxon>
    </lineage>
</organism>
<evidence type="ECO:0000313" key="5">
    <source>
        <dbReference type="EMBL" id="TYB75464.1"/>
    </source>
</evidence>
<dbReference type="EC" id="2.7.7.7" evidence="1"/>
<evidence type="ECO:0000259" key="4">
    <source>
        <dbReference type="Pfam" id="PF00476"/>
    </source>
</evidence>
<dbReference type="GO" id="GO:0006302">
    <property type="term" value="P:double-strand break repair"/>
    <property type="evidence" value="ECO:0007669"/>
    <property type="project" value="TreeGrafter"/>
</dbReference>
<dbReference type="Gene3D" id="3.30.70.370">
    <property type="match status" value="1"/>
</dbReference>
<dbReference type="EMBL" id="VSKL01000001">
    <property type="protein sequence ID" value="TYB75464.1"/>
    <property type="molecule type" value="Genomic_DNA"/>
</dbReference>
<evidence type="ECO:0000256" key="3">
    <source>
        <dbReference type="ARBA" id="ARBA00049244"/>
    </source>
</evidence>
<keyword evidence="6" id="KW-1185">Reference proteome</keyword>